<dbReference type="SUPFAM" id="SSF48498">
    <property type="entry name" value="Tetracyclin repressor-like, C-terminal domain"/>
    <property type="match status" value="1"/>
</dbReference>
<dbReference type="PROSITE" id="PS50977">
    <property type="entry name" value="HTH_TETR_2"/>
    <property type="match status" value="1"/>
</dbReference>
<dbReference type="Proteomes" id="UP000321484">
    <property type="component" value="Unassembled WGS sequence"/>
</dbReference>
<dbReference type="InterPro" id="IPR001647">
    <property type="entry name" value="HTH_TetR"/>
</dbReference>
<dbReference type="InterPro" id="IPR050109">
    <property type="entry name" value="HTH-type_TetR-like_transc_reg"/>
</dbReference>
<feature type="DNA-binding region" description="H-T-H motif" evidence="4">
    <location>
        <begin position="53"/>
        <end position="72"/>
    </location>
</feature>
<dbReference type="Pfam" id="PF02909">
    <property type="entry name" value="TetR_C_1"/>
    <property type="match status" value="1"/>
</dbReference>
<dbReference type="GO" id="GO:0045892">
    <property type="term" value="P:negative regulation of DNA-templated transcription"/>
    <property type="evidence" value="ECO:0007669"/>
    <property type="project" value="InterPro"/>
</dbReference>
<dbReference type="OrthoDB" id="2570341at2"/>
<accession>A0A511Z1K5</accession>
<dbReference type="GO" id="GO:0000976">
    <property type="term" value="F:transcription cis-regulatory region binding"/>
    <property type="evidence" value="ECO:0007669"/>
    <property type="project" value="TreeGrafter"/>
</dbReference>
<evidence type="ECO:0000313" key="6">
    <source>
        <dbReference type="EMBL" id="GEN81335.1"/>
    </source>
</evidence>
<protein>
    <submittedName>
        <fullName evidence="6">TetR family transcriptional regulator</fullName>
    </submittedName>
</protein>
<dbReference type="SUPFAM" id="SSF46689">
    <property type="entry name" value="Homeodomain-like"/>
    <property type="match status" value="1"/>
</dbReference>
<evidence type="ECO:0000256" key="2">
    <source>
        <dbReference type="ARBA" id="ARBA00023125"/>
    </source>
</evidence>
<organism evidence="6 7">
    <name type="scientific">Actinotalea fermentans</name>
    <dbReference type="NCBI Taxonomy" id="43671"/>
    <lineage>
        <taxon>Bacteria</taxon>
        <taxon>Bacillati</taxon>
        <taxon>Actinomycetota</taxon>
        <taxon>Actinomycetes</taxon>
        <taxon>Micrococcales</taxon>
        <taxon>Cellulomonadaceae</taxon>
        <taxon>Actinotalea</taxon>
    </lineage>
</organism>
<dbReference type="GO" id="GO:0003700">
    <property type="term" value="F:DNA-binding transcription factor activity"/>
    <property type="evidence" value="ECO:0007669"/>
    <property type="project" value="TreeGrafter"/>
</dbReference>
<evidence type="ECO:0000259" key="5">
    <source>
        <dbReference type="PROSITE" id="PS50977"/>
    </source>
</evidence>
<dbReference type="Pfam" id="PF00440">
    <property type="entry name" value="TetR_N"/>
    <property type="match status" value="1"/>
</dbReference>
<dbReference type="InterPro" id="IPR004111">
    <property type="entry name" value="Repressor_TetR_C"/>
</dbReference>
<dbReference type="EMBL" id="BJYK01000011">
    <property type="protein sequence ID" value="GEN81335.1"/>
    <property type="molecule type" value="Genomic_DNA"/>
</dbReference>
<evidence type="ECO:0000313" key="7">
    <source>
        <dbReference type="Proteomes" id="UP000321484"/>
    </source>
</evidence>
<sequence>MAARGSGDPARLVGLLWAASGSGAAPGRTGLSTARVVDVAVTLADEEGLAAVTMRRVADALGVGAMSLYTYVPGRAELVELMLDRVAAQVYDGGDLPRDVREAAGWRAGVLRVVDANWAHHLRHPWTIDVPPARPVLGPGVTSKYELELAPLDGIGLSDLEIEHVLSSVLGLVGHAARWTIGVERVRAETALTELEWWETVGPALGAAMGGRSFPLAERVGSAVGEAVQAADDPELSMRYGVERLLDGVAARLR</sequence>
<dbReference type="InterPro" id="IPR009057">
    <property type="entry name" value="Homeodomain-like_sf"/>
</dbReference>
<evidence type="ECO:0000256" key="1">
    <source>
        <dbReference type="ARBA" id="ARBA00023015"/>
    </source>
</evidence>
<keyword evidence="7" id="KW-1185">Reference proteome</keyword>
<gene>
    <name evidence="6" type="ORF">AFE02nite_30690</name>
</gene>
<comment type="caution">
    <text evidence="6">The sequence shown here is derived from an EMBL/GenBank/DDBJ whole genome shotgun (WGS) entry which is preliminary data.</text>
</comment>
<dbReference type="PANTHER" id="PTHR30055:SF151">
    <property type="entry name" value="TRANSCRIPTIONAL REGULATORY PROTEIN"/>
    <property type="match status" value="1"/>
</dbReference>
<dbReference type="InterPro" id="IPR036271">
    <property type="entry name" value="Tet_transcr_reg_TetR-rel_C_sf"/>
</dbReference>
<dbReference type="Gene3D" id="1.10.357.10">
    <property type="entry name" value="Tetracycline Repressor, domain 2"/>
    <property type="match status" value="1"/>
</dbReference>
<proteinExistence type="predicted"/>
<dbReference type="PANTHER" id="PTHR30055">
    <property type="entry name" value="HTH-TYPE TRANSCRIPTIONAL REGULATOR RUTR"/>
    <property type="match status" value="1"/>
</dbReference>
<dbReference type="Gene3D" id="1.10.10.60">
    <property type="entry name" value="Homeodomain-like"/>
    <property type="match status" value="1"/>
</dbReference>
<evidence type="ECO:0000256" key="4">
    <source>
        <dbReference type="PROSITE-ProRule" id="PRU00335"/>
    </source>
</evidence>
<feature type="domain" description="HTH tetR-type" evidence="5">
    <location>
        <begin position="30"/>
        <end position="90"/>
    </location>
</feature>
<dbReference type="AlphaFoldDB" id="A0A511Z1K5"/>
<dbReference type="RefSeq" id="WP_034248919.1">
    <property type="nucleotide sequence ID" value="NZ_BJYK01000011.1"/>
</dbReference>
<reference evidence="6 7" key="1">
    <citation type="submission" date="2019-07" db="EMBL/GenBank/DDBJ databases">
        <title>Whole genome shotgun sequence of Actinotalea fermentans NBRC 105374.</title>
        <authorList>
            <person name="Hosoyama A."/>
            <person name="Uohara A."/>
            <person name="Ohji S."/>
            <person name="Ichikawa N."/>
        </authorList>
    </citation>
    <scope>NUCLEOTIDE SEQUENCE [LARGE SCALE GENOMIC DNA]</scope>
    <source>
        <strain evidence="6 7">NBRC 105374</strain>
    </source>
</reference>
<keyword evidence="2 4" id="KW-0238">DNA-binding</keyword>
<keyword evidence="3" id="KW-0804">Transcription</keyword>
<name>A0A511Z1K5_9CELL</name>
<evidence type="ECO:0000256" key="3">
    <source>
        <dbReference type="ARBA" id="ARBA00023163"/>
    </source>
</evidence>
<keyword evidence="1" id="KW-0805">Transcription regulation</keyword>